<name>A0A382N2R0_9ZZZZ</name>
<organism evidence="1">
    <name type="scientific">marine metagenome</name>
    <dbReference type="NCBI Taxonomy" id="408172"/>
    <lineage>
        <taxon>unclassified sequences</taxon>
        <taxon>metagenomes</taxon>
        <taxon>ecological metagenomes</taxon>
    </lineage>
</organism>
<dbReference type="EMBL" id="UINC01097286">
    <property type="protein sequence ID" value="SVC54868.1"/>
    <property type="molecule type" value="Genomic_DNA"/>
</dbReference>
<gene>
    <name evidence="1" type="ORF">METZ01_LOCUS307722</name>
</gene>
<reference evidence="1" key="1">
    <citation type="submission" date="2018-05" db="EMBL/GenBank/DDBJ databases">
        <authorList>
            <person name="Lanie J.A."/>
            <person name="Ng W.-L."/>
            <person name="Kazmierczak K.M."/>
            <person name="Andrzejewski T.M."/>
            <person name="Davidsen T.M."/>
            <person name="Wayne K.J."/>
            <person name="Tettelin H."/>
            <person name="Glass J.I."/>
            <person name="Rusch D."/>
            <person name="Podicherti R."/>
            <person name="Tsui H.-C.T."/>
            <person name="Winkler M.E."/>
        </authorList>
    </citation>
    <scope>NUCLEOTIDE SEQUENCE</scope>
</reference>
<feature type="non-terminal residue" evidence="1">
    <location>
        <position position="1"/>
    </location>
</feature>
<dbReference type="InterPro" id="IPR036921">
    <property type="entry name" value="PurM-like_N_sf"/>
</dbReference>
<dbReference type="Gene3D" id="3.30.1330.10">
    <property type="entry name" value="PurM-like, N-terminal domain"/>
    <property type="match status" value="1"/>
</dbReference>
<dbReference type="SUPFAM" id="SSF55326">
    <property type="entry name" value="PurM N-terminal domain-like"/>
    <property type="match status" value="1"/>
</dbReference>
<protein>
    <recommendedName>
        <fullName evidence="2">PurM-like N-terminal domain-containing protein</fullName>
    </recommendedName>
</protein>
<proteinExistence type="predicted"/>
<dbReference type="AlphaFoldDB" id="A0A382N2R0"/>
<accession>A0A382N2R0</accession>
<feature type="non-terminal residue" evidence="1">
    <location>
        <position position="27"/>
    </location>
</feature>
<evidence type="ECO:0008006" key="2">
    <source>
        <dbReference type="Google" id="ProtNLM"/>
    </source>
</evidence>
<evidence type="ECO:0000313" key="1">
    <source>
        <dbReference type="EMBL" id="SVC54868.1"/>
    </source>
</evidence>
<sequence length="27" mass="2773">VLTGPGDDCAVIELGGQKLLFKTDAIV</sequence>